<sequence length="639" mass="72223">MQDSGNDTLPVVELRPFCTHVWRRDRSFVDFYSRSSDTSEVGGERYLSHECLPNILEVLTEITQSSNKCKDEGLKRMRTKLHPKICNILTAPVDPKSPGIVPGFITKDDRTKTTFFWSRQDENPKSYSCRKQALNSATVRRQQQLQLQGGHLTLPENPPNQFVYLNPLANYKQHASLKQSKYRQSQQKHSSAPAYDRINHITSLPGKELDIARILQRRSPKPRLRPISPTGKSGEKRKGPVMHKSVTTVDFWRNGNKHSIIERNLGEERTFHIRRCRRTIDIGFTPLDILQHLQNQNALNTKLTQGEILLKKGKEANAIKLEAEPTEELPVSLVESRKPSKLLSIRRYEPCPVFKRSQTDGRVYFWLDETTYSDDCGGKNFQNCEKTADSRMSIGLISRKENHVRKNNESQNSSVGNVFCSYQNERVEDANLCGRSDEQIVLNGHTDVNNSSSTSKCFSSCNDGIQSDINDTPLIDCVAHINYDALLTDSGGSPVPTNPKILPKDTKGPHESPLVLRNDEGTSNSHALYDQYEKRSSRDISDWSDYSLITKIDLNQNGETSNFPNLDNGEAVESADGIPRRPKMCAYDDKHCVQHKQDNNASRITKDQLTHVRNSDVVECLEDVGGAILPSTTFLTTNV</sequence>
<feature type="region of interest" description="Disordered" evidence="1">
    <location>
        <begin position="219"/>
        <end position="241"/>
    </location>
</feature>
<feature type="compositionally biased region" description="Polar residues" evidence="1">
    <location>
        <begin position="176"/>
        <end position="190"/>
    </location>
</feature>
<evidence type="ECO:0000313" key="2">
    <source>
        <dbReference type="EMBL" id="KAK6168826.1"/>
    </source>
</evidence>
<name>A0AAN8G6N8_PATCE</name>
<feature type="region of interest" description="Disordered" evidence="1">
    <location>
        <begin position="491"/>
        <end position="522"/>
    </location>
</feature>
<accession>A0AAN8G6N8</accession>
<keyword evidence="3" id="KW-1185">Reference proteome</keyword>
<evidence type="ECO:0000256" key="1">
    <source>
        <dbReference type="SAM" id="MobiDB-lite"/>
    </source>
</evidence>
<dbReference type="Proteomes" id="UP001347796">
    <property type="component" value="Unassembled WGS sequence"/>
</dbReference>
<reference evidence="2 3" key="1">
    <citation type="submission" date="2024-01" db="EMBL/GenBank/DDBJ databases">
        <title>The genome of the rayed Mediterranean limpet Patella caerulea (Linnaeus, 1758).</title>
        <authorList>
            <person name="Anh-Thu Weber A."/>
            <person name="Halstead-Nussloch G."/>
        </authorList>
    </citation>
    <scope>NUCLEOTIDE SEQUENCE [LARGE SCALE GENOMIC DNA]</scope>
    <source>
        <strain evidence="2">AATW-2023a</strain>
        <tissue evidence="2">Whole specimen</tissue>
    </source>
</reference>
<feature type="region of interest" description="Disordered" evidence="1">
    <location>
        <begin position="175"/>
        <end position="195"/>
    </location>
</feature>
<organism evidence="2 3">
    <name type="scientific">Patella caerulea</name>
    <name type="common">Rayed Mediterranean limpet</name>
    <dbReference type="NCBI Taxonomy" id="87958"/>
    <lineage>
        <taxon>Eukaryota</taxon>
        <taxon>Metazoa</taxon>
        <taxon>Spiralia</taxon>
        <taxon>Lophotrochozoa</taxon>
        <taxon>Mollusca</taxon>
        <taxon>Gastropoda</taxon>
        <taxon>Patellogastropoda</taxon>
        <taxon>Patelloidea</taxon>
        <taxon>Patellidae</taxon>
        <taxon>Patella</taxon>
    </lineage>
</organism>
<proteinExistence type="predicted"/>
<dbReference type="AlphaFoldDB" id="A0AAN8G6N8"/>
<gene>
    <name evidence="2" type="ORF">SNE40_020000</name>
</gene>
<evidence type="ECO:0000313" key="3">
    <source>
        <dbReference type="Proteomes" id="UP001347796"/>
    </source>
</evidence>
<comment type="caution">
    <text evidence="2">The sequence shown here is derived from an EMBL/GenBank/DDBJ whole genome shotgun (WGS) entry which is preliminary data.</text>
</comment>
<protein>
    <submittedName>
        <fullName evidence="2">Uncharacterized protein</fullName>
    </submittedName>
</protein>
<dbReference type="EMBL" id="JAZGQO010000015">
    <property type="protein sequence ID" value="KAK6168826.1"/>
    <property type="molecule type" value="Genomic_DNA"/>
</dbReference>